<sequence>MDSTEFNYLNLEFIFMGEKPEAGQLVRTALADRRLLGFIGGAVERENSTQITAEVATVSEARDAVLYRIDAKGKLREGSRVTKLVHELKNSTGASYVLVDGDEIDGPTPDDEVLGDFGSTNELLHGPKLKGSELVLAAGFADNEITVWDSASGLMAMLKEPVYAPNISRSNRPFLSLTRMGNVISASIEAKGSRLDIFSSSLGIVLDLERTPILEPVAGSPAALRLEELESLLYGYGEEDTELLEKLISDPAARAEAQQLLAHSADLKDLKRLLSLFGFDPRSVDYLTGRPLPEERRVLATGNPIKTLRAALAEQEREAKGIERLLYRHSWNPKALIGSGIAVFASGVVAHQVLVRSEKFEWLPKSARQVLMAAWYADGAFYLGKGIIDALKAKRSN</sequence>
<accession>A0A2N7S4K7</accession>
<dbReference type="EMBL" id="PNQX01000001">
    <property type="protein sequence ID" value="PMQ21088.1"/>
    <property type="molecule type" value="Genomic_DNA"/>
</dbReference>
<reference evidence="1 2" key="1">
    <citation type="journal article" date="2017" name="Elife">
        <title>Extensive horizontal gene transfer in cheese-associated bacteria.</title>
        <authorList>
            <person name="Bonham K.S."/>
            <person name="Wolfe B.E."/>
            <person name="Dutton R.J."/>
        </authorList>
    </citation>
    <scope>NUCLEOTIDE SEQUENCE [LARGE SCALE GENOMIC DNA]</scope>
    <source>
        <strain evidence="1 2">JB182</strain>
    </source>
</reference>
<comment type="caution">
    <text evidence="1">The sequence shown here is derived from an EMBL/GenBank/DDBJ whole genome shotgun (WGS) entry which is preliminary data.</text>
</comment>
<dbReference type="RefSeq" id="WP_102597736.1">
    <property type="nucleotide sequence ID" value="NZ_PNQX01000001.1"/>
</dbReference>
<dbReference type="Proteomes" id="UP000235739">
    <property type="component" value="Unassembled WGS sequence"/>
</dbReference>
<proteinExistence type="predicted"/>
<evidence type="ECO:0000313" key="1">
    <source>
        <dbReference type="EMBL" id="PMQ21088.1"/>
    </source>
</evidence>
<evidence type="ECO:0000313" key="2">
    <source>
        <dbReference type="Proteomes" id="UP000235739"/>
    </source>
</evidence>
<name>A0A2N7S4K7_9MICC</name>
<dbReference type="AlphaFoldDB" id="A0A2N7S4K7"/>
<protein>
    <submittedName>
        <fullName evidence="1">Uncharacterized protein</fullName>
    </submittedName>
</protein>
<organism evidence="1 2">
    <name type="scientific">Glutamicibacter arilaitensis</name>
    <dbReference type="NCBI Taxonomy" id="256701"/>
    <lineage>
        <taxon>Bacteria</taxon>
        <taxon>Bacillati</taxon>
        <taxon>Actinomycetota</taxon>
        <taxon>Actinomycetes</taxon>
        <taxon>Micrococcales</taxon>
        <taxon>Micrococcaceae</taxon>
        <taxon>Glutamicibacter</taxon>
    </lineage>
</organism>
<gene>
    <name evidence="1" type="ORF">CIK84_05795</name>
</gene>